<dbReference type="OrthoDB" id="2421224at2759"/>
<dbReference type="AlphaFoldDB" id="A0A8H7ZMT1"/>
<name>A0A8H7ZMT1_9FUNG</name>
<comment type="caution">
    <text evidence="2">The sequence shown here is derived from an EMBL/GenBank/DDBJ whole genome shotgun (WGS) entry which is preliminary data.</text>
</comment>
<gene>
    <name evidence="2" type="ORF">BJ554DRAFT_4640</name>
</gene>
<dbReference type="Proteomes" id="UP000673691">
    <property type="component" value="Unassembled WGS sequence"/>
</dbReference>
<accession>A0A8H7ZMT1</accession>
<evidence type="ECO:0000313" key="3">
    <source>
        <dbReference type="Proteomes" id="UP000673691"/>
    </source>
</evidence>
<protein>
    <submittedName>
        <fullName evidence="2">Uncharacterized protein</fullName>
    </submittedName>
</protein>
<evidence type="ECO:0000313" key="2">
    <source>
        <dbReference type="EMBL" id="KAG5455808.1"/>
    </source>
</evidence>
<sequence>MALHRRARMLHQLLASISATFSDCRHKDPPDLRSGALMPGGPAAGVAWLNRLPRSWAGVPFDAVGCAVFAKVGRDSRPEKQGGTSSSSPEKPGGKDPQLRRAGSSAGDEGIVILLAMLQSTVTAQIQKQIQGVRQKLSKCKTGPNKSRANSANYDDAGASYNLLLATIEKELSASPRRTCASADFAAGDTPEQTAADSRRPRGSKVNEQTTLISLHFGKAEDVLGIICPLQLLNFNEEFLVSATHQLALITSLPFVHTARRYYRISSGYIYPRSRAPESKRRYAARNKVTMVQVA</sequence>
<evidence type="ECO:0000256" key="1">
    <source>
        <dbReference type="SAM" id="MobiDB-lite"/>
    </source>
</evidence>
<dbReference type="EMBL" id="JAEFCI010012759">
    <property type="protein sequence ID" value="KAG5455808.1"/>
    <property type="molecule type" value="Genomic_DNA"/>
</dbReference>
<organism evidence="2 3">
    <name type="scientific">Olpidium bornovanus</name>
    <dbReference type="NCBI Taxonomy" id="278681"/>
    <lineage>
        <taxon>Eukaryota</taxon>
        <taxon>Fungi</taxon>
        <taxon>Fungi incertae sedis</taxon>
        <taxon>Olpidiomycota</taxon>
        <taxon>Olpidiomycotina</taxon>
        <taxon>Olpidiomycetes</taxon>
        <taxon>Olpidiales</taxon>
        <taxon>Olpidiaceae</taxon>
        <taxon>Olpidium</taxon>
    </lineage>
</organism>
<keyword evidence="3" id="KW-1185">Reference proteome</keyword>
<dbReference type="PANTHER" id="PTHR33626">
    <property type="entry name" value="ZGC:158463"/>
    <property type="match status" value="1"/>
</dbReference>
<reference evidence="2 3" key="1">
    <citation type="journal article" name="Sci. Rep.">
        <title>Genome-scale phylogenetic analyses confirm Olpidium as the closest living zoosporic fungus to the non-flagellated, terrestrial fungi.</title>
        <authorList>
            <person name="Chang Y."/>
            <person name="Rochon D."/>
            <person name="Sekimoto S."/>
            <person name="Wang Y."/>
            <person name="Chovatia M."/>
            <person name="Sandor L."/>
            <person name="Salamov A."/>
            <person name="Grigoriev I.V."/>
            <person name="Stajich J.E."/>
            <person name="Spatafora J.W."/>
        </authorList>
    </citation>
    <scope>NUCLEOTIDE SEQUENCE [LARGE SCALE GENOMIC DNA]</scope>
    <source>
        <strain evidence="2">S191</strain>
    </source>
</reference>
<proteinExistence type="predicted"/>
<dbReference type="PANTHER" id="PTHR33626:SF2">
    <property type="match status" value="1"/>
</dbReference>
<feature type="region of interest" description="Disordered" evidence="1">
    <location>
        <begin position="75"/>
        <end position="103"/>
    </location>
</feature>
<feature type="region of interest" description="Disordered" evidence="1">
    <location>
        <begin position="183"/>
        <end position="205"/>
    </location>
</feature>